<proteinExistence type="predicted"/>
<evidence type="ECO:0008006" key="4">
    <source>
        <dbReference type="Google" id="ProtNLM"/>
    </source>
</evidence>
<reference evidence="2 3" key="1">
    <citation type="submission" date="2007-01" db="EMBL/GenBank/DDBJ databases">
        <title>Complete sequence of Psychromonas ingrahamii 37.</title>
        <authorList>
            <consortium name="US DOE Joint Genome Institute"/>
            <person name="Copeland A."/>
            <person name="Lucas S."/>
            <person name="Lapidus A."/>
            <person name="Barry K."/>
            <person name="Detter J.C."/>
            <person name="Glavina del Rio T."/>
            <person name="Hammon N."/>
            <person name="Israni S."/>
            <person name="Dalin E."/>
            <person name="Tice H."/>
            <person name="Pitluck S."/>
            <person name="Thompson L.S."/>
            <person name="Brettin T."/>
            <person name="Bruce D."/>
            <person name="Han C."/>
            <person name="Tapia R."/>
            <person name="Schmutz J."/>
            <person name="Larimer F."/>
            <person name="Land M."/>
            <person name="Hauser L."/>
            <person name="Kyrpides N."/>
            <person name="Ivanova N."/>
            <person name="Staley J."/>
            <person name="Richardson P."/>
        </authorList>
    </citation>
    <scope>NUCLEOTIDE SEQUENCE [LARGE SCALE GENOMIC DNA]</scope>
    <source>
        <strain evidence="2 3">37</strain>
    </source>
</reference>
<keyword evidence="1" id="KW-0472">Membrane</keyword>
<dbReference type="AlphaFoldDB" id="A1SVH9"/>
<dbReference type="InterPro" id="IPR021529">
    <property type="entry name" value="DUF2798"/>
</dbReference>
<organism evidence="2 3">
    <name type="scientific">Psychromonas ingrahamii (strain DSM 17664 / CCUG 51855 / 37)</name>
    <dbReference type="NCBI Taxonomy" id="357804"/>
    <lineage>
        <taxon>Bacteria</taxon>
        <taxon>Pseudomonadati</taxon>
        <taxon>Pseudomonadota</taxon>
        <taxon>Gammaproteobacteria</taxon>
        <taxon>Alteromonadales</taxon>
        <taxon>Psychromonadaceae</taxon>
        <taxon>Psychromonas</taxon>
    </lineage>
</organism>
<gene>
    <name evidence="2" type="ordered locus">Ping_1707</name>
</gene>
<dbReference type="EMBL" id="CP000510">
    <property type="protein sequence ID" value="ABM03494.1"/>
    <property type="molecule type" value="Genomic_DNA"/>
</dbReference>
<sequence length="72" mass="8476">MEIIIKQRIIFSIIMSFILSLLMTCWITLINLGMHEHFISLWHYAFWLAWPAAATISFLFAPTAYKLTLKLM</sequence>
<feature type="transmembrane region" description="Helical" evidence="1">
    <location>
        <begin position="9"/>
        <end position="32"/>
    </location>
</feature>
<evidence type="ECO:0000313" key="3">
    <source>
        <dbReference type="Proteomes" id="UP000000639"/>
    </source>
</evidence>
<dbReference type="eggNOG" id="ENOG5033AXW">
    <property type="taxonomic scope" value="Bacteria"/>
</dbReference>
<protein>
    <recommendedName>
        <fullName evidence="4">DUF2798 domain-containing protein</fullName>
    </recommendedName>
</protein>
<evidence type="ECO:0000256" key="1">
    <source>
        <dbReference type="SAM" id="Phobius"/>
    </source>
</evidence>
<dbReference type="Pfam" id="PF11391">
    <property type="entry name" value="DUF2798"/>
    <property type="match status" value="1"/>
</dbReference>
<keyword evidence="1" id="KW-0812">Transmembrane</keyword>
<dbReference type="RefSeq" id="WP_011770054.1">
    <property type="nucleotide sequence ID" value="NC_008709.1"/>
</dbReference>
<evidence type="ECO:0000313" key="2">
    <source>
        <dbReference type="EMBL" id="ABM03494.1"/>
    </source>
</evidence>
<keyword evidence="3" id="KW-1185">Reference proteome</keyword>
<name>A1SVH9_PSYIN</name>
<dbReference type="Proteomes" id="UP000000639">
    <property type="component" value="Chromosome"/>
</dbReference>
<dbReference type="HOGENOM" id="CLU_173298_3_0_6"/>
<dbReference type="STRING" id="357804.Ping_1707"/>
<dbReference type="KEGG" id="pin:Ping_1707"/>
<keyword evidence="1" id="KW-1133">Transmembrane helix</keyword>
<feature type="transmembrane region" description="Helical" evidence="1">
    <location>
        <begin position="44"/>
        <end position="65"/>
    </location>
</feature>
<accession>A1SVH9</accession>